<feature type="signal peptide" evidence="1">
    <location>
        <begin position="1"/>
        <end position="20"/>
    </location>
</feature>
<evidence type="ECO:0000313" key="2">
    <source>
        <dbReference type="EMBL" id="KAG0645807.1"/>
    </source>
</evidence>
<sequence>MALLKSLFAIVFLWFTFAAAQSVAGQFTLTIYQPSSALHGQIVNAAGEAFHLGGSPASYCPLTNLTLCPAGNQTIFAGMGAMFVEVPGGQEVYTTSAGAISYTQAHSASIPPNAYIGDFTNVTVMDNYSAPVYLVNWQAPQTVNSTKGILACPQVAPGNSTTVVYQVYANTPAFNQTNCTLVDGLLPHYTPPGVIGAWE</sequence>
<keyword evidence="3" id="KW-1185">Reference proteome</keyword>
<dbReference type="AlphaFoldDB" id="A0A9P6SQW4"/>
<dbReference type="OrthoDB" id="5430620at2759"/>
<evidence type="ECO:0008006" key="4">
    <source>
        <dbReference type="Google" id="ProtNLM"/>
    </source>
</evidence>
<evidence type="ECO:0000256" key="1">
    <source>
        <dbReference type="SAM" id="SignalP"/>
    </source>
</evidence>
<gene>
    <name evidence="2" type="ORF">D0Z07_7908</name>
</gene>
<organism evidence="2 3">
    <name type="scientific">Hyphodiscus hymeniophilus</name>
    <dbReference type="NCBI Taxonomy" id="353542"/>
    <lineage>
        <taxon>Eukaryota</taxon>
        <taxon>Fungi</taxon>
        <taxon>Dikarya</taxon>
        <taxon>Ascomycota</taxon>
        <taxon>Pezizomycotina</taxon>
        <taxon>Leotiomycetes</taxon>
        <taxon>Helotiales</taxon>
        <taxon>Hyphodiscaceae</taxon>
        <taxon>Hyphodiscus</taxon>
    </lineage>
</organism>
<dbReference type="PANTHER" id="PTHR42047">
    <property type="entry name" value="PROTEIN, PUTATIVE (AFU_ORTHOLOGUE AFUA_6G03560)-RELATED"/>
    <property type="match status" value="1"/>
</dbReference>
<proteinExistence type="predicted"/>
<dbReference type="EMBL" id="VNKQ01000017">
    <property type="protein sequence ID" value="KAG0645807.1"/>
    <property type="molecule type" value="Genomic_DNA"/>
</dbReference>
<accession>A0A9P6SQW4</accession>
<name>A0A9P6SQW4_9HELO</name>
<feature type="chain" id="PRO_5040508423" description="IgE-binding protein" evidence="1">
    <location>
        <begin position="21"/>
        <end position="199"/>
    </location>
</feature>
<keyword evidence="1" id="KW-0732">Signal</keyword>
<evidence type="ECO:0000313" key="3">
    <source>
        <dbReference type="Proteomes" id="UP000785200"/>
    </source>
</evidence>
<dbReference type="Proteomes" id="UP000785200">
    <property type="component" value="Unassembled WGS sequence"/>
</dbReference>
<dbReference type="PANTHER" id="PTHR42047:SF1">
    <property type="entry name" value="PROTEIN, PUTATIVE (AFU_ORTHOLOGUE AFUA_6G03560)-RELATED"/>
    <property type="match status" value="1"/>
</dbReference>
<dbReference type="InterPro" id="IPR052820">
    <property type="entry name" value="PhiA_domain"/>
</dbReference>
<reference evidence="2" key="1">
    <citation type="submission" date="2019-07" db="EMBL/GenBank/DDBJ databases">
        <title>Hyphodiscus hymeniophilus genome sequencing and assembly.</title>
        <authorList>
            <person name="Kramer G."/>
            <person name="Nodwell J."/>
        </authorList>
    </citation>
    <scope>NUCLEOTIDE SEQUENCE</scope>
    <source>
        <strain evidence="2">ATCC 34498</strain>
    </source>
</reference>
<comment type="caution">
    <text evidence="2">The sequence shown here is derived from an EMBL/GenBank/DDBJ whole genome shotgun (WGS) entry which is preliminary data.</text>
</comment>
<protein>
    <recommendedName>
        <fullName evidence="4">IgE-binding protein</fullName>
    </recommendedName>
</protein>